<evidence type="ECO:0000313" key="3">
    <source>
        <dbReference type="EMBL" id="OGG21778.1"/>
    </source>
</evidence>
<comment type="caution">
    <text evidence="3">The sequence shown here is derived from an EMBL/GenBank/DDBJ whole genome shotgun (WGS) entry which is preliminary data.</text>
</comment>
<feature type="binding site" evidence="2">
    <location>
        <position position="371"/>
    </location>
    <ligand>
        <name>Mg(2+)</name>
        <dbReference type="ChEBI" id="CHEBI:18420"/>
    </ligand>
</feature>
<name>A0A1F6AAR0_9BACT</name>
<keyword evidence="2" id="KW-0533">Nickel</keyword>
<dbReference type="SUPFAM" id="SSF56762">
    <property type="entry name" value="HydB/Nqo4-like"/>
    <property type="match status" value="1"/>
</dbReference>
<dbReference type="Proteomes" id="UP000177092">
    <property type="component" value="Unassembled WGS sequence"/>
</dbReference>
<reference evidence="3 4" key="1">
    <citation type="journal article" date="2016" name="Nat. Commun.">
        <title>Thousands of microbial genomes shed light on interconnected biogeochemical processes in an aquifer system.</title>
        <authorList>
            <person name="Anantharaman K."/>
            <person name="Brown C.T."/>
            <person name="Hug L.A."/>
            <person name="Sharon I."/>
            <person name="Castelle C.J."/>
            <person name="Probst A.J."/>
            <person name="Thomas B.C."/>
            <person name="Singh A."/>
            <person name="Wilkins M.J."/>
            <person name="Karaoz U."/>
            <person name="Brodie E.L."/>
            <person name="Williams K.H."/>
            <person name="Hubbard S.S."/>
            <person name="Banfield J.F."/>
        </authorList>
    </citation>
    <scope>NUCLEOTIDE SEQUENCE [LARGE SCALE GENOMIC DNA]</scope>
</reference>
<dbReference type="GO" id="GO:0016151">
    <property type="term" value="F:nickel cation binding"/>
    <property type="evidence" value="ECO:0007669"/>
    <property type="project" value="InterPro"/>
</dbReference>
<feature type="binding site" evidence="2">
    <location>
        <position position="66"/>
    </location>
    <ligand>
        <name>Ni(2+)</name>
        <dbReference type="ChEBI" id="CHEBI:49786"/>
    </ligand>
</feature>
<feature type="binding site" evidence="2">
    <location>
        <position position="417"/>
    </location>
    <ligand>
        <name>Ni(2+)</name>
        <dbReference type="ChEBI" id="CHEBI:49786"/>
    </ligand>
</feature>
<feature type="binding site" evidence="2">
    <location>
        <position position="66"/>
    </location>
    <ligand>
        <name>Fe cation</name>
        <dbReference type="ChEBI" id="CHEBI:24875"/>
    </ligand>
</feature>
<keyword evidence="2" id="KW-0479">Metal-binding</keyword>
<dbReference type="PROSITE" id="PS00508">
    <property type="entry name" value="NI_HGENASE_L_2"/>
    <property type="match status" value="1"/>
</dbReference>
<feature type="binding site" evidence="2">
    <location>
        <position position="423"/>
    </location>
    <ligand>
        <name>Mg(2+)</name>
        <dbReference type="ChEBI" id="CHEBI:18420"/>
    </ligand>
</feature>
<dbReference type="PANTHER" id="PTHR43600:SF4">
    <property type="entry name" value="CYTOSOLIC NIFE-HYDROGENASE, ALPHA SUBUNIT"/>
    <property type="match status" value="1"/>
</dbReference>
<comment type="cofactor">
    <cofactor evidence="2">
        <name>Ni(2+)</name>
        <dbReference type="ChEBI" id="CHEBI:49786"/>
    </cofactor>
</comment>
<dbReference type="Gene3D" id="1.10.645.10">
    <property type="entry name" value="Cytochrome-c3 Hydrogenase, chain B"/>
    <property type="match status" value="1"/>
</dbReference>
<dbReference type="InterPro" id="IPR018194">
    <property type="entry name" value="Ni-dep_hyd_lsu_Ni_BS"/>
</dbReference>
<evidence type="ECO:0000313" key="4">
    <source>
        <dbReference type="Proteomes" id="UP000177092"/>
    </source>
</evidence>
<evidence type="ECO:0000256" key="1">
    <source>
        <dbReference type="ARBA" id="ARBA00023002"/>
    </source>
</evidence>
<dbReference type="STRING" id="1798384.A3D03_01370"/>
<feature type="binding site" evidence="2">
    <location>
        <position position="63"/>
    </location>
    <ligand>
        <name>Ni(2+)</name>
        <dbReference type="ChEBI" id="CHEBI:49786"/>
    </ligand>
</feature>
<sequence>MHNLDLKLADISKIEGKASCEISVKNGKVQKVAFSIAEYKRFYTQAICGKDMIALPQLTARICGTCSNAHLLCALKAVEKIVGLIPSPQTIYLRKLLNYGLIIRDHGLHLYVFVMPDLFHKDSILDFDENNPEEHKYLDDTFKVKAAGNNLSKAIGGRSVHAPFLTVGGFTKLPDQNQLIKLIPELQGIRKTVLDLIELFGERDFSLIRDDIDFAAITDNEYSFLYGDLIRSDGSVVPSENYGKYLEHVVIPYSHASGYKFMGKVYMVGALARLNLAKKNLHQKTQTSTQKYLKKFPSQNIFHNNLAQAIEILHAIDSSIDILNKLKITPEKPIVPQRKKGKGVGVIEAPRGTLYYNLELDDSGKIVRGQIVVPTGQNQIGIEGSIRKYLEKNMALDKSREEIELDVEKIVRAYDPCMSCASHFLKFKWLPE</sequence>
<dbReference type="InterPro" id="IPR001501">
    <property type="entry name" value="Ni-dep_hyd_lsu"/>
</dbReference>
<comment type="cofactor">
    <cofactor evidence="2">
        <name>Fe cation</name>
        <dbReference type="ChEBI" id="CHEBI:24875"/>
    </cofactor>
</comment>
<keyword evidence="2" id="KW-0460">Magnesium</keyword>
<evidence type="ECO:0000256" key="2">
    <source>
        <dbReference type="PIRSR" id="PIRSR601501-1"/>
    </source>
</evidence>
<dbReference type="AlphaFoldDB" id="A0A1F6AAR0"/>
<organism evidence="3 4">
    <name type="scientific">Candidatus Gottesmanbacteria bacterium RIFCSPHIGHO2_02_FULL_40_13</name>
    <dbReference type="NCBI Taxonomy" id="1798384"/>
    <lineage>
        <taxon>Bacteria</taxon>
        <taxon>Candidatus Gottesmaniibacteriota</taxon>
    </lineage>
</organism>
<keyword evidence="1" id="KW-0560">Oxidoreductase</keyword>
<accession>A0A1F6AAR0</accession>
<feature type="binding site" evidence="2">
    <location>
        <position position="420"/>
    </location>
    <ligand>
        <name>Fe cation</name>
        <dbReference type="ChEBI" id="CHEBI:24875"/>
    </ligand>
</feature>
<dbReference type="GO" id="GO:0008901">
    <property type="term" value="F:ferredoxin hydrogenase activity"/>
    <property type="evidence" value="ECO:0007669"/>
    <property type="project" value="InterPro"/>
</dbReference>
<proteinExistence type="predicted"/>
<gene>
    <name evidence="3" type="ORF">A3D03_01370</name>
</gene>
<evidence type="ECO:0008006" key="5">
    <source>
        <dbReference type="Google" id="ProtNLM"/>
    </source>
</evidence>
<protein>
    <recommendedName>
        <fullName evidence="5">Hydrogenase/sulfur reductase subunit alpha</fullName>
    </recommendedName>
</protein>
<dbReference type="EMBL" id="MFJN01000016">
    <property type="protein sequence ID" value="OGG21778.1"/>
    <property type="molecule type" value="Genomic_DNA"/>
</dbReference>
<dbReference type="InterPro" id="IPR029014">
    <property type="entry name" value="NiFe-Hase_large"/>
</dbReference>
<keyword evidence="2" id="KW-0408">Iron</keyword>
<dbReference type="Pfam" id="PF00374">
    <property type="entry name" value="NiFeSe_Hases"/>
    <property type="match status" value="2"/>
</dbReference>
<dbReference type="PANTHER" id="PTHR43600">
    <property type="entry name" value="COENZYME F420 HYDROGENASE, SUBUNIT ALPHA"/>
    <property type="match status" value="1"/>
</dbReference>